<proteinExistence type="predicted"/>
<protein>
    <recommendedName>
        <fullName evidence="4">YtxH-like protein</fullName>
    </recommendedName>
</protein>
<gene>
    <name evidence="2" type="ORF">RIF23_13060</name>
</gene>
<sequence>MRYRITFAAGLAVGYVLGTRAGRRRYEQITRMARRVADSPAAQETAGLIGSQVTRAGRKVRTTIVDRVPGVHDFLDRPSPQEQTELNLWDEVPEPRDAGGDTPPIQAEASRGDSSDPGASNNR</sequence>
<evidence type="ECO:0000256" key="1">
    <source>
        <dbReference type="SAM" id="MobiDB-lite"/>
    </source>
</evidence>
<evidence type="ECO:0000313" key="3">
    <source>
        <dbReference type="Proteomes" id="UP001250214"/>
    </source>
</evidence>
<dbReference type="EMBL" id="JAVLVT010000005">
    <property type="protein sequence ID" value="MDS1271226.1"/>
    <property type="molecule type" value="Genomic_DNA"/>
</dbReference>
<comment type="caution">
    <text evidence="2">The sequence shown here is derived from an EMBL/GenBank/DDBJ whole genome shotgun (WGS) entry which is preliminary data.</text>
</comment>
<name>A0ABU2H7D1_9ACTN</name>
<dbReference type="RefSeq" id="WP_310912758.1">
    <property type="nucleotide sequence ID" value="NZ_JAVLVT010000005.1"/>
</dbReference>
<dbReference type="Proteomes" id="UP001250214">
    <property type="component" value="Unassembled WGS sequence"/>
</dbReference>
<keyword evidence="3" id="KW-1185">Reference proteome</keyword>
<accession>A0ABU2H7D1</accession>
<reference evidence="3" key="1">
    <citation type="submission" date="2023-07" db="EMBL/GenBank/DDBJ databases">
        <title>Novel species in the genus Lipingzhangella isolated from Sambhar Salt Lake.</title>
        <authorList>
            <person name="Jiya N."/>
            <person name="Kajale S."/>
            <person name="Sharma A."/>
        </authorList>
    </citation>
    <scope>NUCLEOTIDE SEQUENCE [LARGE SCALE GENOMIC DNA]</scope>
    <source>
        <strain evidence="3">LS1_29</strain>
    </source>
</reference>
<evidence type="ECO:0000313" key="2">
    <source>
        <dbReference type="EMBL" id="MDS1271226.1"/>
    </source>
</evidence>
<organism evidence="2 3">
    <name type="scientific">Lipingzhangella rawalii</name>
    <dbReference type="NCBI Taxonomy" id="2055835"/>
    <lineage>
        <taxon>Bacteria</taxon>
        <taxon>Bacillati</taxon>
        <taxon>Actinomycetota</taxon>
        <taxon>Actinomycetes</taxon>
        <taxon>Streptosporangiales</taxon>
        <taxon>Nocardiopsidaceae</taxon>
        <taxon>Lipingzhangella</taxon>
    </lineage>
</organism>
<feature type="region of interest" description="Disordered" evidence="1">
    <location>
        <begin position="71"/>
        <end position="123"/>
    </location>
</feature>
<evidence type="ECO:0008006" key="4">
    <source>
        <dbReference type="Google" id="ProtNLM"/>
    </source>
</evidence>